<feature type="binding site" evidence="13">
    <location>
        <begin position="9"/>
        <end position="14"/>
    </location>
    <ligand>
        <name>NAD(+)</name>
        <dbReference type="ChEBI" id="CHEBI:57540"/>
    </ligand>
</feature>
<dbReference type="InterPro" id="IPR000846">
    <property type="entry name" value="DapB_N"/>
</dbReference>
<dbReference type="EC" id="1.17.1.8" evidence="10 13"/>
<keyword evidence="14" id="KW-0472">Membrane</keyword>
<feature type="active site" description="Proton donor" evidence="13">
    <location>
        <position position="137"/>
    </location>
</feature>
<feature type="binding site" evidence="13">
    <location>
        <begin position="103"/>
        <end position="106"/>
    </location>
    <ligand>
        <name>NAD(+)</name>
        <dbReference type="ChEBI" id="CHEBI:57540"/>
    </ligand>
</feature>
<sequence length="250" mass="25621">MTIRVAVAGATGKMGRLALELIEEADDLELHAALDSRSSLSELEGADVALDVTHPAASGAIVEHAAHAGVPIVVGTSGWSAERIAEIGHLLRDRHESRAVLFVPNFSIGSVLGSAFAAFAAPYFDSIEIVEAHHAGKVDSPSGTAVRTAELIGAARADAGPVSAPHADQRARGQLVSGVPVHSLRMSGLLAEQRVVLGGDGETLTIGHSTISSAAYEAGILLALRRAPAMQGVTVGLDALLGLHLPGTPR</sequence>
<comment type="caution">
    <text evidence="17">The sequence shown here is derived from an EMBL/GenBank/DDBJ whole genome shotgun (WGS) entry which is preliminary data.</text>
</comment>
<comment type="subunit">
    <text evidence="13">Homotetramer.</text>
</comment>
<protein>
    <recommendedName>
        <fullName evidence="10 13">4-hydroxy-tetrahydrodipicolinate reductase</fullName>
        <shortName evidence="13">HTPA reductase</shortName>
        <ecNumber evidence="10 13">1.17.1.8</ecNumber>
    </recommendedName>
</protein>
<keyword evidence="7 13" id="KW-0520">NAD</keyword>
<dbReference type="PROSITE" id="PS01298">
    <property type="entry name" value="DAPB"/>
    <property type="match status" value="1"/>
</dbReference>
<comment type="caution">
    <text evidence="13">Lacks conserved residue(s) required for the propagation of feature annotation.</text>
</comment>
<evidence type="ECO:0000256" key="1">
    <source>
        <dbReference type="ARBA" id="ARBA00006642"/>
    </source>
</evidence>
<feature type="transmembrane region" description="Helical" evidence="14">
    <location>
        <begin position="99"/>
        <end position="124"/>
    </location>
</feature>
<dbReference type="CDD" id="cd02274">
    <property type="entry name" value="DHDPR_N"/>
    <property type="match status" value="1"/>
</dbReference>
<dbReference type="Gene3D" id="3.40.50.720">
    <property type="entry name" value="NAD(P)-binding Rossmann-like Domain"/>
    <property type="match status" value="1"/>
</dbReference>
<dbReference type="PANTHER" id="PTHR20836">
    <property type="entry name" value="DIHYDRODIPICOLINATE REDUCTASE"/>
    <property type="match status" value="1"/>
</dbReference>
<feature type="binding site" evidence="13">
    <location>
        <begin position="143"/>
        <end position="144"/>
    </location>
    <ligand>
        <name>(S)-2,3,4,5-tetrahydrodipicolinate</name>
        <dbReference type="ChEBI" id="CHEBI:16845"/>
    </ligand>
</feature>
<dbReference type="OrthoDB" id="9790352at2"/>
<dbReference type="AlphaFoldDB" id="A0A3M8ADZ9"/>
<dbReference type="InterPro" id="IPR036291">
    <property type="entry name" value="NAD(P)-bd_dom_sf"/>
</dbReference>
<dbReference type="Proteomes" id="UP000275048">
    <property type="component" value="Unassembled WGS sequence"/>
</dbReference>
<keyword evidence="4 13" id="KW-0521">NADP</keyword>
<evidence type="ECO:0000256" key="14">
    <source>
        <dbReference type="SAM" id="Phobius"/>
    </source>
</evidence>
<evidence type="ECO:0000313" key="17">
    <source>
        <dbReference type="EMBL" id="RNB49351.1"/>
    </source>
</evidence>
<dbReference type="GO" id="GO:0050661">
    <property type="term" value="F:NADP binding"/>
    <property type="evidence" value="ECO:0007669"/>
    <property type="project" value="UniProtKB-UniRule"/>
</dbReference>
<evidence type="ECO:0000256" key="3">
    <source>
        <dbReference type="ARBA" id="ARBA00022605"/>
    </source>
</evidence>
<dbReference type="GO" id="GO:0051287">
    <property type="term" value="F:NAD binding"/>
    <property type="evidence" value="ECO:0007669"/>
    <property type="project" value="UniProtKB-UniRule"/>
</dbReference>
<dbReference type="GO" id="GO:0008839">
    <property type="term" value="F:4-hydroxy-tetrahydrodipicolinate reductase"/>
    <property type="evidence" value="ECO:0007669"/>
    <property type="project" value="UniProtKB-UniRule"/>
</dbReference>
<keyword evidence="14" id="KW-1133">Transmembrane helix</keyword>
<evidence type="ECO:0000259" key="16">
    <source>
        <dbReference type="Pfam" id="PF05173"/>
    </source>
</evidence>
<evidence type="ECO:0000256" key="12">
    <source>
        <dbReference type="ARBA" id="ARBA00049396"/>
    </source>
</evidence>
<keyword evidence="5 13" id="KW-0220">Diaminopimelate biosynthesis</keyword>
<dbReference type="NCBIfam" id="TIGR00036">
    <property type="entry name" value="dapB"/>
    <property type="match status" value="1"/>
</dbReference>
<keyword evidence="3 13" id="KW-0028">Amino-acid biosynthesis</keyword>
<dbReference type="Pfam" id="PF05173">
    <property type="entry name" value="DapB_C"/>
    <property type="match status" value="1"/>
</dbReference>
<comment type="catalytic activity">
    <reaction evidence="12 13">
        <text>(S)-2,3,4,5-tetrahydrodipicolinate + NAD(+) + H2O = (2S,4S)-4-hydroxy-2,3,4,5-tetrahydrodipicolinate + NADH + H(+)</text>
        <dbReference type="Rhea" id="RHEA:35323"/>
        <dbReference type="ChEBI" id="CHEBI:15377"/>
        <dbReference type="ChEBI" id="CHEBI:15378"/>
        <dbReference type="ChEBI" id="CHEBI:16845"/>
        <dbReference type="ChEBI" id="CHEBI:57540"/>
        <dbReference type="ChEBI" id="CHEBI:57945"/>
        <dbReference type="ChEBI" id="CHEBI:67139"/>
        <dbReference type="EC" id="1.17.1.8"/>
    </reaction>
</comment>
<evidence type="ECO:0000256" key="6">
    <source>
        <dbReference type="ARBA" id="ARBA00023002"/>
    </source>
</evidence>
<dbReference type="HAMAP" id="MF_00102">
    <property type="entry name" value="DapB"/>
    <property type="match status" value="1"/>
</dbReference>
<evidence type="ECO:0000256" key="8">
    <source>
        <dbReference type="ARBA" id="ARBA00023154"/>
    </source>
</evidence>
<evidence type="ECO:0000313" key="18">
    <source>
        <dbReference type="Proteomes" id="UP000275048"/>
    </source>
</evidence>
<dbReference type="GO" id="GO:0019877">
    <property type="term" value="P:diaminopimelate biosynthetic process"/>
    <property type="evidence" value="ECO:0007669"/>
    <property type="project" value="UniProtKB-UniRule"/>
</dbReference>
<dbReference type="UniPathway" id="UPA00034">
    <property type="reaction ID" value="UER00018"/>
</dbReference>
<evidence type="ECO:0000256" key="11">
    <source>
        <dbReference type="ARBA" id="ARBA00049080"/>
    </source>
</evidence>
<dbReference type="InterPro" id="IPR022663">
    <property type="entry name" value="DapB_C"/>
</dbReference>
<reference evidence="17 18" key="1">
    <citation type="submission" date="2018-10" db="EMBL/GenBank/DDBJ databases">
        <title>Isolation, diversity and antibacterial activity of antinobacteria from the wheat rhizosphere soil.</title>
        <authorList>
            <person name="Sun T."/>
        </authorList>
    </citation>
    <scope>NUCLEOTIDE SEQUENCE [LARGE SCALE GENOMIC DNA]</scope>
    <source>
        <strain evidence="17 18">SJ-23</strain>
    </source>
</reference>
<dbReference type="PANTHER" id="PTHR20836:SF0">
    <property type="entry name" value="4-HYDROXY-TETRAHYDRODIPICOLINATE REDUCTASE 1, CHLOROPLASTIC-RELATED"/>
    <property type="match status" value="1"/>
</dbReference>
<keyword evidence="2 13" id="KW-0963">Cytoplasm</keyword>
<dbReference type="SUPFAM" id="SSF51735">
    <property type="entry name" value="NAD(P)-binding Rossmann-fold domains"/>
    <property type="match status" value="1"/>
</dbReference>
<evidence type="ECO:0000256" key="2">
    <source>
        <dbReference type="ARBA" id="ARBA00022490"/>
    </source>
</evidence>
<evidence type="ECO:0000256" key="10">
    <source>
        <dbReference type="ARBA" id="ARBA00038983"/>
    </source>
</evidence>
<comment type="function">
    <text evidence="13">Catalyzes the conversion of 4-hydroxy-tetrahydrodipicolinate (HTPA) to tetrahydrodipicolinate.</text>
</comment>
<feature type="domain" description="Dihydrodipicolinate reductase C-terminal" evidence="16">
    <location>
        <begin position="114"/>
        <end position="237"/>
    </location>
</feature>
<feature type="active site" description="Proton donor/acceptor" evidence="13">
    <location>
        <position position="133"/>
    </location>
</feature>
<comment type="pathway">
    <text evidence="9 13">Amino-acid biosynthesis; L-lysine biosynthesis via DAP pathway; (S)-tetrahydrodipicolinate from L-aspartate: step 4/4.</text>
</comment>
<evidence type="ECO:0000256" key="9">
    <source>
        <dbReference type="ARBA" id="ARBA00037922"/>
    </source>
</evidence>
<comment type="caution">
    <text evidence="13">Was originally thought to be a dihydrodipicolinate reductase (DHDPR), catalyzing the conversion of dihydrodipicolinate to tetrahydrodipicolinate. However, it was shown in E.coli that the substrate of the enzymatic reaction is not dihydrodipicolinate (DHDP) but in fact (2S,4S)-4-hydroxy-2,3,4,5-tetrahydrodipicolinic acid (HTPA), the product released by the DapA-catalyzed reaction.</text>
</comment>
<feature type="binding site" evidence="13">
    <location>
        <position position="37"/>
    </location>
    <ligand>
        <name>NADP(+)</name>
        <dbReference type="ChEBI" id="CHEBI:58349"/>
    </ligand>
</feature>
<organism evidence="17 18">
    <name type="scientific">Agromyces tardus</name>
    <dbReference type="NCBI Taxonomy" id="2583849"/>
    <lineage>
        <taxon>Bacteria</taxon>
        <taxon>Bacillati</taxon>
        <taxon>Actinomycetota</taxon>
        <taxon>Actinomycetes</taxon>
        <taxon>Micrococcales</taxon>
        <taxon>Microbacteriaceae</taxon>
        <taxon>Agromyces</taxon>
    </lineage>
</organism>
<evidence type="ECO:0000259" key="15">
    <source>
        <dbReference type="Pfam" id="PF01113"/>
    </source>
</evidence>
<feature type="domain" description="Dihydrodipicolinate reductase N-terminal" evidence="15">
    <location>
        <begin position="3"/>
        <end position="106"/>
    </location>
</feature>
<evidence type="ECO:0000256" key="7">
    <source>
        <dbReference type="ARBA" id="ARBA00023027"/>
    </source>
</evidence>
<evidence type="ECO:0000256" key="4">
    <source>
        <dbReference type="ARBA" id="ARBA00022857"/>
    </source>
</evidence>
<proteinExistence type="inferred from homology"/>
<feature type="binding site" evidence="13">
    <location>
        <begin position="75"/>
        <end position="77"/>
    </location>
    <ligand>
        <name>NAD(+)</name>
        <dbReference type="ChEBI" id="CHEBI:57540"/>
    </ligand>
</feature>
<accession>A0A3M8ADZ9</accession>
<keyword evidence="18" id="KW-1185">Reference proteome</keyword>
<dbReference type="PIRSF" id="PIRSF000161">
    <property type="entry name" value="DHPR"/>
    <property type="match status" value="1"/>
</dbReference>
<dbReference type="GO" id="GO:0005829">
    <property type="term" value="C:cytosol"/>
    <property type="evidence" value="ECO:0007669"/>
    <property type="project" value="TreeGrafter"/>
</dbReference>
<keyword evidence="6 13" id="KW-0560">Oxidoreductase</keyword>
<dbReference type="RefSeq" id="WP_122936936.1">
    <property type="nucleotide sequence ID" value="NZ_JBHSNT010000100.1"/>
</dbReference>
<gene>
    <name evidence="13" type="primary">dapB</name>
    <name evidence="17" type="ORF">EDM22_09945</name>
</gene>
<name>A0A3M8ADZ9_9MICO</name>
<dbReference type="Gene3D" id="3.30.360.10">
    <property type="entry name" value="Dihydrodipicolinate Reductase, domain 2"/>
    <property type="match status" value="1"/>
</dbReference>
<dbReference type="GO" id="GO:0016726">
    <property type="term" value="F:oxidoreductase activity, acting on CH or CH2 groups, NAD or NADP as acceptor"/>
    <property type="evidence" value="ECO:0007669"/>
    <property type="project" value="UniProtKB-UniRule"/>
</dbReference>
<dbReference type="GO" id="GO:0009089">
    <property type="term" value="P:lysine biosynthetic process via diaminopimelate"/>
    <property type="evidence" value="ECO:0007669"/>
    <property type="project" value="UniProtKB-UniRule"/>
</dbReference>
<keyword evidence="8 13" id="KW-0457">Lysine biosynthesis</keyword>
<dbReference type="InterPro" id="IPR023940">
    <property type="entry name" value="DHDPR_bac"/>
</dbReference>
<dbReference type="EMBL" id="RHHB01000016">
    <property type="protein sequence ID" value="RNB49351.1"/>
    <property type="molecule type" value="Genomic_DNA"/>
</dbReference>
<dbReference type="InterPro" id="IPR022664">
    <property type="entry name" value="DapB_N_CS"/>
</dbReference>
<comment type="subcellular location">
    <subcellularLocation>
        <location evidence="13">Cytoplasm</location>
    </subcellularLocation>
</comment>
<comment type="similarity">
    <text evidence="1 13">Belongs to the DapB family.</text>
</comment>
<evidence type="ECO:0000256" key="5">
    <source>
        <dbReference type="ARBA" id="ARBA00022915"/>
    </source>
</evidence>
<feature type="binding site" evidence="13">
    <location>
        <position position="134"/>
    </location>
    <ligand>
        <name>(S)-2,3,4,5-tetrahydrodipicolinate</name>
        <dbReference type="ChEBI" id="CHEBI:16845"/>
    </ligand>
</feature>
<comment type="catalytic activity">
    <reaction evidence="11 13">
        <text>(S)-2,3,4,5-tetrahydrodipicolinate + NADP(+) + H2O = (2S,4S)-4-hydroxy-2,3,4,5-tetrahydrodipicolinate + NADPH + H(+)</text>
        <dbReference type="Rhea" id="RHEA:35331"/>
        <dbReference type="ChEBI" id="CHEBI:15377"/>
        <dbReference type="ChEBI" id="CHEBI:15378"/>
        <dbReference type="ChEBI" id="CHEBI:16845"/>
        <dbReference type="ChEBI" id="CHEBI:57783"/>
        <dbReference type="ChEBI" id="CHEBI:58349"/>
        <dbReference type="ChEBI" id="CHEBI:67139"/>
        <dbReference type="EC" id="1.17.1.8"/>
    </reaction>
</comment>
<keyword evidence="14" id="KW-0812">Transmembrane</keyword>
<evidence type="ECO:0000256" key="13">
    <source>
        <dbReference type="HAMAP-Rule" id="MF_00102"/>
    </source>
</evidence>
<dbReference type="SUPFAM" id="SSF55347">
    <property type="entry name" value="Glyceraldehyde-3-phosphate dehydrogenase-like, C-terminal domain"/>
    <property type="match status" value="1"/>
</dbReference>
<dbReference type="Pfam" id="PF01113">
    <property type="entry name" value="DapB_N"/>
    <property type="match status" value="1"/>
</dbReference>
<dbReference type="FunFam" id="3.30.360.10:FF:000009">
    <property type="entry name" value="4-hydroxy-tetrahydrodipicolinate reductase"/>
    <property type="match status" value="1"/>
</dbReference>